<keyword evidence="4" id="KW-0479">Metal-binding</keyword>
<evidence type="ECO:0000313" key="19">
    <source>
        <dbReference type="EMBL" id="CCX05799.1"/>
    </source>
</evidence>
<keyword evidence="9" id="KW-0503">Monooxygenase</keyword>
<dbReference type="Pfam" id="PF03443">
    <property type="entry name" value="AA9"/>
    <property type="match status" value="1"/>
</dbReference>
<keyword evidence="8" id="KW-0186">Copper</keyword>
<evidence type="ECO:0000256" key="8">
    <source>
        <dbReference type="ARBA" id="ARBA00023008"/>
    </source>
</evidence>
<comment type="similarity">
    <text evidence="13">Belongs to the polysaccharide monooxygenase AA9 family.</text>
</comment>
<accession>U4L152</accession>
<evidence type="ECO:0000256" key="10">
    <source>
        <dbReference type="ARBA" id="ARBA00023157"/>
    </source>
</evidence>
<dbReference type="SUPFAM" id="SSF57180">
    <property type="entry name" value="Cellulose-binding domain"/>
    <property type="match status" value="1"/>
</dbReference>
<keyword evidence="20" id="KW-1185">Reference proteome</keyword>
<comment type="domain">
    <text evidence="15">Has a modular structure: an endo-beta-1,4-glucanase catalytic module at the N-terminus, a linker rich in serines and threonines, and a C-terminal carbohydrate-binding module (CBM).</text>
</comment>
<dbReference type="GO" id="GO:0005576">
    <property type="term" value="C:extracellular region"/>
    <property type="evidence" value="ECO:0007669"/>
    <property type="project" value="UniProtKB-SubCell"/>
</dbReference>
<dbReference type="InterPro" id="IPR005103">
    <property type="entry name" value="AA9_LPMO"/>
</dbReference>
<evidence type="ECO:0000256" key="17">
    <source>
        <dbReference type="SAM" id="SignalP"/>
    </source>
</evidence>
<keyword evidence="11 15" id="KW-0119">Carbohydrate metabolism</keyword>
<dbReference type="GO" id="GO:0030248">
    <property type="term" value="F:cellulose binding"/>
    <property type="evidence" value="ECO:0007669"/>
    <property type="project" value="UniProtKB-UniRule"/>
</dbReference>
<keyword evidence="10 15" id="KW-1015">Disulfide bond</keyword>
<evidence type="ECO:0000256" key="6">
    <source>
        <dbReference type="ARBA" id="ARBA00023001"/>
    </source>
</evidence>
<dbReference type="GO" id="GO:0030245">
    <property type="term" value="P:cellulose catabolic process"/>
    <property type="evidence" value="ECO:0007669"/>
    <property type="project" value="UniProtKB-UniRule"/>
</dbReference>
<feature type="domain" description="CBM1" evidence="18">
    <location>
        <begin position="263"/>
        <end position="299"/>
    </location>
</feature>
<dbReference type="InterPro" id="IPR000254">
    <property type="entry name" value="CBD"/>
</dbReference>
<evidence type="ECO:0000256" key="7">
    <source>
        <dbReference type="ARBA" id="ARBA00023002"/>
    </source>
</evidence>
<keyword evidence="6 15" id="KW-0136">Cellulose degradation</keyword>
<dbReference type="CDD" id="cd21175">
    <property type="entry name" value="LPMO_AA9"/>
    <property type="match status" value="1"/>
</dbReference>
<proteinExistence type="inferred from homology"/>
<keyword evidence="5 17" id="KW-0732">Signal</keyword>
<evidence type="ECO:0000256" key="9">
    <source>
        <dbReference type="ARBA" id="ARBA00023033"/>
    </source>
</evidence>
<evidence type="ECO:0000256" key="2">
    <source>
        <dbReference type="ARBA" id="ARBA00004613"/>
    </source>
</evidence>
<dbReference type="PROSITE" id="PS00562">
    <property type="entry name" value="CBM1_1"/>
    <property type="match status" value="1"/>
</dbReference>
<evidence type="ECO:0000256" key="5">
    <source>
        <dbReference type="ARBA" id="ARBA00022729"/>
    </source>
</evidence>
<evidence type="ECO:0000259" key="18">
    <source>
        <dbReference type="PROSITE" id="PS51164"/>
    </source>
</evidence>
<feature type="signal peptide" evidence="17">
    <location>
        <begin position="1"/>
        <end position="19"/>
    </location>
</feature>
<name>U4L152_PYROM</name>
<dbReference type="GO" id="GO:0046872">
    <property type="term" value="F:metal ion binding"/>
    <property type="evidence" value="ECO:0007669"/>
    <property type="project" value="UniProtKB-KW"/>
</dbReference>
<dbReference type="GO" id="GO:0008810">
    <property type="term" value="F:cellulase activity"/>
    <property type="evidence" value="ECO:0007669"/>
    <property type="project" value="UniProtKB-UniRule"/>
</dbReference>
<gene>
    <name evidence="19" type="ORF">PCON_05386</name>
</gene>
<sequence length="299" mass="30668">MKFLHPVLLACSVAAHATWQDLWVNGVDKVGTCVRLPLNNSPIGTTDANIRCGSGSVMSGICTVAAGGTVTIEMHQQPGDRSCSNEAIGGNHDGPVIAYLAAVNDATKDPGTSWFKIFQNGLVRTDYWGTDVINANCGKQDVKIPADIAPGDYLLRAEVIALHVAGSVGGAQHYVSCYQLKITGGGTAKPSGVAFPGAYSPNDPGILFNLYGSYSTYVVPGPTLYTGGGGSGTTAPTSAPTSTPTTTKVSTTPVPTTTAPSGGTLPKYSQCGGIGWTGSGTCVSGTTCTKTNDYYSQCL</sequence>
<reference evidence="19 20" key="1">
    <citation type="journal article" date="2013" name="PLoS Genet.">
        <title>The genome and development-dependent transcriptomes of Pyronema confluens: a window into fungal evolution.</title>
        <authorList>
            <person name="Traeger S."/>
            <person name="Altegoer F."/>
            <person name="Freitag M."/>
            <person name="Gabaldon T."/>
            <person name="Kempken F."/>
            <person name="Kumar A."/>
            <person name="Marcet-Houben M."/>
            <person name="Poggeler S."/>
            <person name="Stajich J.E."/>
            <person name="Nowrousian M."/>
        </authorList>
    </citation>
    <scope>NUCLEOTIDE SEQUENCE [LARGE SCALE GENOMIC DNA]</scope>
    <source>
        <strain evidence="20">CBS 100304</strain>
        <tissue evidence="19">Vegetative mycelium</tissue>
    </source>
</reference>
<dbReference type="PROSITE" id="PS51164">
    <property type="entry name" value="CBM1_2"/>
    <property type="match status" value="1"/>
</dbReference>
<evidence type="ECO:0000256" key="11">
    <source>
        <dbReference type="ARBA" id="ARBA00023277"/>
    </source>
</evidence>
<comment type="catalytic activity">
    <reaction evidence="14 15">
        <text>[(1-&gt;4)-beta-D-glucosyl]n+m + reduced acceptor + O2 = 4-dehydro-beta-D-glucosyl-[(1-&gt;4)-beta-D-glucosyl]n-1 + [(1-&gt;4)-beta-D-glucosyl]m + acceptor + H2O.</text>
        <dbReference type="EC" id="1.14.99.56"/>
    </reaction>
</comment>
<protein>
    <recommendedName>
        <fullName evidence="15">AA9 family lytic polysaccharide monooxygenase</fullName>
        <ecNumber evidence="15">1.14.99.56</ecNumber>
    </recommendedName>
    <alternativeName>
        <fullName evidence="15">Endo-beta-1,4-glucanase</fullName>
    </alternativeName>
    <alternativeName>
        <fullName evidence="15">Glycosyl hydrolase 61 family protein</fullName>
    </alternativeName>
</protein>
<dbReference type="PANTHER" id="PTHR33353">
    <property type="entry name" value="PUTATIVE (AFU_ORTHOLOGUE AFUA_1G12560)-RELATED"/>
    <property type="match status" value="1"/>
</dbReference>
<evidence type="ECO:0000256" key="14">
    <source>
        <dbReference type="ARBA" id="ARBA00045077"/>
    </source>
</evidence>
<keyword evidence="12 15" id="KW-0624">Polysaccharide degradation</keyword>
<dbReference type="eggNOG" id="ENOG502QRTW">
    <property type="taxonomic scope" value="Eukaryota"/>
</dbReference>
<dbReference type="Proteomes" id="UP000018144">
    <property type="component" value="Unassembled WGS sequence"/>
</dbReference>
<dbReference type="AlphaFoldDB" id="U4L152"/>
<evidence type="ECO:0000256" key="16">
    <source>
        <dbReference type="SAM" id="MobiDB-lite"/>
    </source>
</evidence>
<dbReference type="EC" id="1.14.99.56" evidence="15"/>
<evidence type="ECO:0000256" key="4">
    <source>
        <dbReference type="ARBA" id="ARBA00022723"/>
    </source>
</evidence>
<dbReference type="GO" id="GO:0004497">
    <property type="term" value="F:monooxygenase activity"/>
    <property type="evidence" value="ECO:0007669"/>
    <property type="project" value="UniProtKB-KW"/>
</dbReference>
<evidence type="ECO:0000313" key="20">
    <source>
        <dbReference type="Proteomes" id="UP000018144"/>
    </source>
</evidence>
<evidence type="ECO:0000256" key="15">
    <source>
        <dbReference type="RuleBase" id="RU368122"/>
    </source>
</evidence>
<dbReference type="InterPro" id="IPR049892">
    <property type="entry name" value="AA9"/>
</dbReference>
<feature type="compositionally biased region" description="Low complexity" evidence="16">
    <location>
        <begin position="233"/>
        <end position="262"/>
    </location>
</feature>
<dbReference type="OMA" id="YYSQCAP"/>
<evidence type="ECO:0000256" key="1">
    <source>
        <dbReference type="ARBA" id="ARBA00001973"/>
    </source>
</evidence>
<comment type="function">
    <text evidence="15">Lytic polysaccharide monooxygenase (LMPO) that depolymerizes crystalline and amorphous polysaccharides via the oxidation of scissile alpha- or beta-(1-4)-glycosidic bonds, yielding C1 and/or C4 oxidation products. Catalysis by LPMOs requires the reduction of the active-site copper from Cu(II) to Cu(I) by a reducing agent and H(2)O(2) or O(2) as a cosubstrate.</text>
</comment>
<evidence type="ECO:0000256" key="12">
    <source>
        <dbReference type="ARBA" id="ARBA00023326"/>
    </source>
</evidence>
<feature type="region of interest" description="Disordered" evidence="16">
    <location>
        <begin position="228"/>
        <end position="262"/>
    </location>
</feature>
<dbReference type="Pfam" id="PF00734">
    <property type="entry name" value="CBM_1"/>
    <property type="match status" value="1"/>
</dbReference>
<keyword evidence="7" id="KW-0560">Oxidoreductase</keyword>
<dbReference type="OrthoDB" id="3238762at2759"/>
<feature type="chain" id="PRO_5004650943" description="AA9 family lytic polysaccharide monooxygenase" evidence="17">
    <location>
        <begin position="20"/>
        <end position="299"/>
    </location>
</feature>
<dbReference type="Gene3D" id="2.70.50.70">
    <property type="match status" value="1"/>
</dbReference>
<evidence type="ECO:0000256" key="13">
    <source>
        <dbReference type="ARBA" id="ARBA00044502"/>
    </source>
</evidence>
<dbReference type="PANTHER" id="PTHR33353:SF9">
    <property type="entry name" value="ENDOGLUCANASE II"/>
    <property type="match status" value="1"/>
</dbReference>
<keyword evidence="3 15" id="KW-0964">Secreted</keyword>
<comment type="cofactor">
    <cofactor evidence="1">
        <name>Cu(2+)</name>
        <dbReference type="ChEBI" id="CHEBI:29036"/>
    </cofactor>
</comment>
<evidence type="ECO:0000256" key="3">
    <source>
        <dbReference type="ARBA" id="ARBA00022525"/>
    </source>
</evidence>
<dbReference type="InterPro" id="IPR035971">
    <property type="entry name" value="CBD_sf"/>
</dbReference>
<dbReference type="EMBL" id="HF935274">
    <property type="protein sequence ID" value="CCX05799.1"/>
    <property type="molecule type" value="Genomic_DNA"/>
</dbReference>
<organism evidence="19 20">
    <name type="scientific">Pyronema omphalodes (strain CBS 100304)</name>
    <name type="common">Pyronema confluens</name>
    <dbReference type="NCBI Taxonomy" id="1076935"/>
    <lineage>
        <taxon>Eukaryota</taxon>
        <taxon>Fungi</taxon>
        <taxon>Dikarya</taxon>
        <taxon>Ascomycota</taxon>
        <taxon>Pezizomycotina</taxon>
        <taxon>Pezizomycetes</taxon>
        <taxon>Pezizales</taxon>
        <taxon>Pyronemataceae</taxon>
        <taxon>Pyronema</taxon>
    </lineage>
</organism>
<dbReference type="STRING" id="1076935.U4L152"/>
<dbReference type="SMART" id="SM00236">
    <property type="entry name" value="fCBD"/>
    <property type="match status" value="1"/>
</dbReference>
<comment type="subcellular location">
    <subcellularLocation>
        <location evidence="2 15">Secreted</location>
    </subcellularLocation>
</comment>